<organism evidence="1 2">
    <name type="scientific">Rotaria magnacalcarata</name>
    <dbReference type="NCBI Taxonomy" id="392030"/>
    <lineage>
        <taxon>Eukaryota</taxon>
        <taxon>Metazoa</taxon>
        <taxon>Spiralia</taxon>
        <taxon>Gnathifera</taxon>
        <taxon>Rotifera</taxon>
        <taxon>Eurotatoria</taxon>
        <taxon>Bdelloidea</taxon>
        <taxon>Philodinida</taxon>
        <taxon>Philodinidae</taxon>
        <taxon>Rotaria</taxon>
    </lineage>
</organism>
<sequence length="55" mass="6565">ISIVEIIVCVLISLLVFYGITRQIDVARRCQYYVVHKSSKQRVEIEKERKRADWL</sequence>
<evidence type="ECO:0000313" key="1">
    <source>
        <dbReference type="EMBL" id="CAF1221140.1"/>
    </source>
</evidence>
<feature type="non-terminal residue" evidence="1">
    <location>
        <position position="1"/>
    </location>
</feature>
<gene>
    <name evidence="1" type="ORF">KQP761_LOCUS815</name>
</gene>
<protein>
    <submittedName>
        <fullName evidence="1">Uncharacterized protein</fullName>
    </submittedName>
</protein>
<dbReference type="EMBL" id="CAJNOW010000058">
    <property type="protein sequence ID" value="CAF1221140.1"/>
    <property type="molecule type" value="Genomic_DNA"/>
</dbReference>
<proteinExistence type="predicted"/>
<accession>A0A814XVY0</accession>
<name>A0A814XVY0_9BILA</name>
<reference evidence="1" key="1">
    <citation type="submission" date="2021-02" db="EMBL/GenBank/DDBJ databases">
        <authorList>
            <person name="Nowell W R."/>
        </authorList>
    </citation>
    <scope>NUCLEOTIDE SEQUENCE</scope>
</reference>
<dbReference type="AlphaFoldDB" id="A0A814XVY0"/>
<evidence type="ECO:0000313" key="2">
    <source>
        <dbReference type="Proteomes" id="UP000663834"/>
    </source>
</evidence>
<dbReference type="Proteomes" id="UP000663834">
    <property type="component" value="Unassembled WGS sequence"/>
</dbReference>
<comment type="caution">
    <text evidence="1">The sequence shown here is derived from an EMBL/GenBank/DDBJ whole genome shotgun (WGS) entry which is preliminary data.</text>
</comment>